<evidence type="ECO:0000313" key="2">
    <source>
        <dbReference type="EMBL" id="PKD42859.1"/>
    </source>
</evidence>
<dbReference type="SUPFAM" id="SSF141072">
    <property type="entry name" value="CalX-like"/>
    <property type="match status" value="1"/>
</dbReference>
<reference evidence="2 3" key="1">
    <citation type="submission" date="2017-11" db="EMBL/GenBank/DDBJ databases">
        <title>Rhodohalobacter 15182 sp. nov., isolated from a salt lake.</title>
        <authorList>
            <person name="Han S."/>
        </authorList>
    </citation>
    <scope>NUCLEOTIDE SEQUENCE [LARGE SCALE GENOMIC DNA]</scope>
    <source>
        <strain evidence="2 3">15182</strain>
    </source>
</reference>
<feature type="chain" id="PRO_5014657809" evidence="1">
    <location>
        <begin position="22"/>
        <end position="147"/>
    </location>
</feature>
<sequence>MKVKLLIIALLPLLFASCDMNDLFDEGDTKKTYDGPAQVAFFPDEREVSDDDGSTSIEIQLIGEQRDSDLAVSFSTEGDAVAGTHYNVSTPSPITLEAGTSTVDIVIELIADSVPDGEEVQLILNLDGGDGVEVAENYKSSRIFIQD</sequence>
<dbReference type="EMBL" id="PISP01000005">
    <property type="protein sequence ID" value="PKD42859.1"/>
    <property type="molecule type" value="Genomic_DNA"/>
</dbReference>
<dbReference type="Gene3D" id="2.60.40.2030">
    <property type="match status" value="1"/>
</dbReference>
<evidence type="ECO:0000313" key="3">
    <source>
        <dbReference type="Proteomes" id="UP000233398"/>
    </source>
</evidence>
<dbReference type="PROSITE" id="PS51257">
    <property type="entry name" value="PROKAR_LIPOPROTEIN"/>
    <property type="match status" value="1"/>
</dbReference>
<dbReference type="RefSeq" id="WP_101074110.1">
    <property type="nucleotide sequence ID" value="NZ_PISP01000005.1"/>
</dbReference>
<evidence type="ECO:0000256" key="1">
    <source>
        <dbReference type="SAM" id="SignalP"/>
    </source>
</evidence>
<accession>A0A2N0VF92</accession>
<keyword evidence="3" id="KW-1185">Reference proteome</keyword>
<protein>
    <submittedName>
        <fullName evidence="2">Uncharacterized protein</fullName>
    </submittedName>
</protein>
<gene>
    <name evidence="2" type="ORF">CWD77_13490</name>
</gene>
<dbReference type="Proteomes" id="UP000233398">
    <property type="component" value="Unassembled WGS sequence"/>
</dbReference>
<feature type="signal peptide" evidence="1">
    <location>
        <begin position="1"/>
        <end position="21"/>
    </location>
</feature>
<comment type="caution">
    <text evidence="2">The sequence shown here is derived from an EMBL/GenBank/DDBJ whole genome shotgun (WGS) entry which is preliminary data.</text>
</comment>
<keyword evidence="1" id="KW-0732">Signal</keyword>
<name>A0A2N0VF92_9BACT</name>
<dbReference type="InterPro" id="IPR038081">
    <property type="entry name" value="CalX-like_sf"/>
</dbReference>
<proteinExistence type="predicted"/>
<dbReference type="AlphaFoldDB" id="A0A2N0VF92"/>
<organism evidence="2 3">
    <name type="scientific">Rhodohalobacter barkolensis</name>
    <dbReference type="NCBI Taxonomy" id="2053187"/>
    <lineage>
        <taxon>Bacteria</taxon>
        <taxon>Pseudomonadati</taxon>
        <taxon>Balneolota</taxon>
        <taxon>Balneolia</taxon>
        <taxon>Balneolales</taxon>
        <taxon>Balneolaceae</taxon>
        <taxon>Rhodohalobacter</taxon>
    </lineage>
</organism>
<dbReference type="OrthoDB" id="1524131at2"/>